<protein>
    <recommendedName>
        <fullName evidence="3">DUF4276 family protein</fullName>
    </recommendedName>
</protein>
<dbReference type="EMBL" id="AP018316">
    <property type="protein sequence ID" value="BAZ88072.1"/>
    <property type="molecule type" value="Genomic_DNA"/>
</dbReference>
<evidence type="ECO:0000313" key="1">
    <source>
        <dbReference type="EMBL" id="BAZ88072.1"/>
    </source>
</evidence>
<sequence>MKKLAIFVEGKTEQIFVAKLLREIAGKFQISIEIKSRQGINFDNVIMKDSVTSETKFYVLIYNSCRDESVVSDMKEWYHRLTEDGYDRVIGLRDVYPISIADKSKLERGLNYTLPKGVIPINIVLAVMEVESWFLAEYNHFLKIDPGLTPEQIQSIFGFNPQTDDMEQRPHPADDLKQIYNYAGKGYNKSEKQINRLASNLDYEFLYMYLANSVPSLGEFVGYIDKFMISS</sequence>
<name>A0A1Z4V948_9CYAN</name>
<keyword evidence="2" id="KW-1185">Reference proteome</keyword>
<evidence type="ECO:0000313" key="2">
    <source>
        <dbReference type="Proteomes" id="UP000218702"/>
    </source>
</evidence>
<proteinExistence type="predicted"/>
<evidence type="ECO:0008006" key="3">
    <source>
        <dbReference type="Google" id="ProtNLM"/>
    </source>
</evidence>
<dbReference type="KEGG" id="dcm:NIES806_43060"/>
<organism evidence="1 2">
    <name type="scientific">Dolichospermum compactum NIES-806</name>
    <dbReference type="NCBI Taxonomy" id="1973481"/>
    <lineage>
        <taxon>Bacteria</taxon>
        <taxon>Bacillati</taxon>
        <taxon>Cyanobacteriota</taxon>
        <taxon>Cyanophyceae</taxon>
        <taxon>Nostocales</taxon>
        <taxon>Aphanizomenonaceae</taxon>
        <taxon>Dolichospermum</taxon>
        <taxon>Dolichospermum compactum</taxon>
    </lineage>
</organism>
<gene>
    <name evidence="1" type="ORF">NIES806_43060</name>
</gene>
<dbReference type="InterPro" id="IPR025455">
    <property type="entry name" value="DUF4276"/>
</dbReference>
<dbReference type="RefSeq" id="WP_157750038.1">
    <property type="nucleotide sequence ID" value="NZ_AP018316.1"/>
</dbReference>
<dbReference type="Pfam" id="PF14103">
    <property type="entry name" value="DUF4276"/>
    <property type="match status" value="1"/>
</dbReference>
<dbReference type="Proteomes" id="UP000218702">
    <property type="component" value="Chromosome"/>
</dbReference>
<dbReference type="OrthoDB" id="995454at2"/>
<dbReference type="AlphaFoldDB" id="A0A1Z4V948"/>
<accession>A0A1Z4V948</accession>
<reference evidence="1 2" key="1">
    <citation type="submission" date="2017-06" db="EMBL/GenBank/DDBJ databases">
        <title>Genome sequencing of cyanobaciteial culture collection at National Institute for Environmental Studies (NIES).</title>
        <authorList>
            <person name="Hirose Y."/>
            <person name="Shimura Y."/>
            <person name="Fujisawa T."/>
            <person name="Nakamura Y."/>
            <person name="Kawachi M."/>
        </authorList>
    </citation>
    <scope>NUCLEOTIDE SEQUENCE [LARGE SCALE GENOMIC DNA]</scope>
    <source>
        <strain evidence="1 2">NIES-806</strain>
    </source>
</reference>